<dbReference type="InterPro" id="IPR031981">
    <property type="entry name" value="MIEAP_C"/>
</dbReference>
<evidence type="ECO:0000259" key="14">
    <source>
        <dbReference type="Pfam" id="PF16026"/>
    </source>
</evidence>
<feature type="non-terminal residue" evidence="15">
    <location>
        <position position="448"/>
    </location>
</feature>
<evidence type="ECO:0000256" key="1">
    <source>
        <dbReference type="ARBA" id="ARBA00004294"/>
    </source>
</evidence>
<sequence>PEDYEKLQKDYEKLKTKQKEKKNLAKTTKRDHDNRIKEIEEMSITIGELEKSNQDLEDQIKSFQSKNVSIKKVETQLKEAEDKIQTLIEENDRIQAKYKSFKDLEEQIIEATDLSQSLAEENERISELLKLPEEKTKMKVTTLQKKVKEERKHKEDLQQQLQEQKKKADDLSQMCDKYKAAYQKTKQTQDERLVMQRPQTAPSKQYREMQVMVETLKGEKESLMQRLSKVAGMKMKDNNPAIADLSDPNRPEKLSEKFREIYDNAWTNLLDTITEKTGESDDIGVKQIVSALMMMYDTCKNTITNNKREIAKLVGYSEDCFDKPYAGGKKGHDPVLKTLKDLIQVSVTRQMVAVTKNIKEFPEIKTILQVGGKNGEAFITECLQLCLYMCTQDPPVVLDFSCKSGDAFNKDKFTPFTKSGSVVDYVVWPVMYLSDNGAIMSKGIAQGK</sequence>
<dbReference type="Proteomes" id="UP000596742">
    <property type="component" value="Unassembled WGS sequence"/>
</dbReference>
<evidence type="ECO:0000256" key="8">
    <source>
        <dbReference type="ARBA" id="ARBA00023054"/>
    </source>
</evidence>
<evidence type="ECO:0000256" key="4">
    <source>
        <dbReference type="ARBA" id="ARBA00008233"/>
    </source>
</evidence>
<dbReference type="GO" id="GO:0006308">
    <property type="term" value="P:DNA catabolic process"/>
    <property type="evidence" value="ECO:0007669"/>
    <property type="project" value="InterPro"/>
</dbReference>
<evidence type="ECO:0000256" key="11">
    <source>
        <dbReference type="ARBA" id="ARBA00023136"/>
    </source>
</evidence>
<evidence type="ECO:0000256" key="2">
    <source>
        <dbReference type="ARBA" id="ARBA00004305"/>
    </source>
</evidence>
<evidence type="ECO:0000256" key="7">
    <source>
        <dbReference type="ARBA" id="ARBA00022787"/>
    </source>
</evidence>
<keyword evidence="16" id="KW-1185">Reference proteome</keyword>
<keyword evidence="11" id="KW-0472">Membrane</keyword>
<dbReference type="GO" id="GO:0008855">
    <property type="term" value="F:exodeoxyribonuclease VII activity"/>
    <property type="evidence" value="ECO:0007669"/>
    <property type="project" value="InterPro"/>
</dbReference>
<evidence type="ECO:0000256" key="5">
    <source>
        <dbReference type="ARBA" id="ARBA00019863"/>
    </source>
</evidence>
<dbReference type="OrthoDB" id="6138962at2759"/>
<keyword evidence="6" id="KW-0963">Cytoplasm</keyword>
<feature type="domain" description="Mitochondria-eating protein C-terminal" evidence="14">
    <location>
        <begin position="250"/>
        <end position="445"/>
    </location>
</feature>
<comment type="caution">
    <text evidence="15">The sequence shown here is derived from an EMBL/GenBank/DDBJ whole genome shotgun (WGS) entry which is preliminary data.</text>
</comment>
<keyword evidence="9" id="KW-0446">Lipid-binding</keyword>
<name>A0A8B6FHZ5_MYTGA</name>
<dbReference type="GO" id="GO:0035694">
    <property type="term" value="P:mitochondrial protein catabolic process"/>
    <property type="evidence" value="ECO:0007669"/>
    <property type="project" value="InterPro"/>
</dbReference>
<dbReference type="GO" id="GO:0009318">
    <property type="term" value="C:exodeoxyribonuclease VII complex"/>
    <property type="evidence" value="ECO:0007669"/>
    <property type="project" value="InterPro"/>
</dbReference>
<evidence type="ECO:0000313" key="16">
    <source>
        <dbReference type="Proteomes" id="UP000596742"/>
    </source>
</evidence>
<evidence type="ECO:0000256" key="13">
    <source>
        <dbReference type="SAM" id="Coils"/>
    </source>
</evidence>
<dbReference type="SUPFAM" id="SSF116842">
    <property type="entry name" value="XseB-like"/>
    <property type="match status" value="1"/>
</dbReference>
<dbReference type="GO" id="GO:0035695">
    <property type="term" value="P:mitophagy by internal vacuole formation"/>
    <property type="evidence" value="ECO:0007669"/>
    <property type="project" value="TreeGrafter"/>
</dbReference>
<dbReference type="GO" id="GO:0008289">
    <property type="term" value="F:lipid binding"/>
    <property type="evidence" value="ECO:0007669"/>
    <property type="project" value="UniProtKB-KW"/>
</dbReference>
<keyword evidence="10" id="KW-0496">Mitochondrion</keyword>
<evidence type="ECO:0000256" key="12">
    <source>
        <dbReference type="ARBA" id="ARBA00032687"/>
    </source>
</evidence>
<keyword evidence="7" id="KW-1000">Mitochondrion outer membrane</keyword>
<dbReference type="EMBL" id="UYJE01006836">
    <property type="protein sequence ID" value="VDI49525.1"/>
    <property type="molecule type" value="Genomic_DNA"/>
</dbReference>
<feature type="coiled-coil region" evidence="13">
    <location>
        <begin position="4"/>
        <end position="181"/>
    </location>
</feature>
<keyword evidence="8 13" id="KW-0175">Coiled coil</keyword>
<dbReference type="Pfam" id="PF16026">
    <property type="entry name" value="MIEAP"/>
    <property type="match status" value="1"/>
</dbReference>
<proteinExistence type="inferred from homology"/>
<reference evidence="15" key="1">
    <citation type="submission" date="2018-11" db="EMBL/GenBank/DDBJ databases">
        <authorList>
            <person name="Alioto T."/>
            <person name="Alioto T."/>
        </authorList>
    </citation>
    <scope>NUCLEOTIDE SEQUENCE</scope>
</reference>
<comment type="similarity">
    <text evidence="4">Belongs to the MIEAP family.</text>
</comment>
<evidence type="ECO:0000313" key="15">
    <source>
        <dbReference type="EMBL" id="VDI49525.1"/>
    </source>
</evidence>
<dbReference type="InterPro" id="IPR026169">
    <property type="entry name" value="MIEAP"/>
</dbReference>
<organism evidence="15 16">
    <name type="scientific">Mytilus galloprovincialis</name>
    <name type="common">Mediterranean mussel</name>
    <dbReference type="NCBI Taxonomy" id="29158"/>
    <lineage>
        <taxon>Eukaryota</taxon>
        <taxon>Metazoa</taxon>
        <taxon>Spiralia</taxon>
        <taxon>Lophotrochozoa</taxon>
        <taxon>Mollusca</taxon>
        <taxon>Bivalvia</taxon>
        <taxon>Autobranchia</taxon>
        <taxon>Pteriomorphia</taxon>
        <taxon>Mytilida</taxon>
        <taxon>Mytiloidea</taxon>
        <taxon>Mytilidae</taxon>
        <taxon>Mytilinae</taxon>
        <taxon>Mytilus</taxon>
    </lineage>
</organism>
<comment type="subcellular location">
    <subcellularLocation>
        <location evidence="3">Cytoplasm</location>
    </subcellularLocation>
    <subcellularLocation>
        <location evidence="2">Mitochondrion matrix</location>
    </subcellularLocation>
    <subcellularLocation>
        <location evidence="1">Mitochondrion outer membrane</location>
    </subcellularLocation>
</comment>
<evidence type="ECO:0000256" key="6">
    <source>
        <dbReference type="ARBA" id="ARBA00022490"/>
    </source>
</evidence>
<dbReference type="AlphaFoldDB" id="A0A8B6FHZ5"/>
<accession>A0A8B6FHZ5</accession>
<dbReference type="GO" id="GO:0005741">
    <property type="term" value="C:mitochondrial outer membrane"/>
    <property type="evidence" value="ECO:0007669"/>
    <property type="project" value="UniProtKB-SubCell"/>
</dbReference>
<evidence type="ECO:0000256" key="10">
    <source>
        <dbReference type="ARBA" id="ARBA00023128"/>
    </source>
</evidence>
<dbReference type="PANTHER" id="PTHR21771:SF0">
    <property type="entry name" value="MITOCHONDRIA-EATING PROTEIN"/>
    <property type="match status" value="1"/>
</dbReference>
<dbReference type="GO" id="GO:0005759">
    <property type="term" value="C:mitochondrial matrix"/>
    <property type="evidence" value="ECO:0007669"/>
    <property type="project" value="UniProtKB-SubCell"/>
</dbReference>
<protein>
    <recommendedName>
        <fullName evidence="5">Mitochondria-eating protein</fullName>
    </recommendedName>
    <alternativeName>
        <fullName evidence="12">Spermatogenesis-associated protein 18</fullName>
    </alternativeName>
</protein>
<evidence type="ECO:0000256" key="9">
    <source>
        <dbReference type="ARBA" id="ARBA00023121"/>
    </source>
</evidence>
<gene>
    <name evidence="15" type="ORF">MGAL_10B021691</name>
</gene>
<dbReference type="InterPro" id="IPR037004">
    <property type="entry name" value="Exonuc_VII_ssu_sf"/>
</dbReference>
<dbReference type="PANTHER" id="PTHR21771">
    <property type="entry name" value="MITOCHONDRIA-EATING PROTEIN-RELATED"/>
    <property type="match status" value="1"/>
</dbReference>
<evidence type="ECO:0000256" key="3">
    <source>
        <dbReference type="ARBA" id="ARBA00004496"/>
    </source>
</evidence>